<dbReference type="PANTHER" id="PTHR34387">
    <property type="entry name" value="SLR1258 PROTEIN"/>
    <property type="match status" value="1"/>
</dbReference>
<evidence type="ECO:0000313" key="3">
    <source>
        <dbReference type="Proteomes" id="UP000477651"/>
    </source>
</evidence>
<evidence type="ECO:0000256" key="1">
    <source>
        <dbReference type="SAM" id="SignalP"/>
    </source>
</evidence>
<keyword evidence="1" id="KW-0732">Signal</keyword>
<dbReference type="GO" id="GO:0006974">
    <property type="term" value="P:DNA damage response"/>
    <property type="evidence" value="ECO:0007669"/>
    <property type="project" value="TreeGrafter"/>
</dbReference>
<accession>A0A6L9Y9U3</accession>
<dbReference type="RefSeq" id="WP_163764990.1">
    <property type="nucleotide sequence ID" value="NZ_JAAGYR010000023.1"/>
</dbReference>
<dbReference type="Pfam" id="PF04402">
    <property type="entry name" value="SIMPL"/>
    <property type="match status" value="1"/>
</dbReference>
<dbReference type="Proteomes" id="UP000477651">
    <property type="component" value="Unassembled WGS sequence"/>
</dbReference>
<proteinExistence type="predicted"/>
<organism evidence="2 3">
    <name type="scientific">Pelistega ratti</name>
    <dbReference type="NCBI Taxonomy" id="2652177"/>
    <lineage>
        <taxon>Bacteria</taxon>
        <taxon>Pseudomonadati</taxon>
        <taxon>Pseudomonadota</taxon>
        <taxon>Betaproteobacteria</taxon>
        <taxon>Burkholderiales</taxon>
        <taxon>Alcaligenaceae</taxon>
        <taxon>Pelistega</taxon>
    </lineage>
</organism>
<gene>
    <name evidence="2" type="ORF">F9B74_09755</name>
</gene>
<feature type="chain" id="PRO_5026958849" evidence="1">
    <location>
        <begin position="26"/>
        <end position="241"/>
    </location>
</feature>
<evidence type="ECO:0000313" key="2">
    <source>
        <dbReference type="EMBL" id="NEN76588.1"/>
    </source>
</evidence>
<name>A0A6L9Y9U3_9BURK</name>
<dbReference type="EMBL" id="JAAGYR010000023">
    <property type="protein sequence ID" value="NEN76588.1"/>
    <property type="molecule type" value="Genomic_DNA"/>
</dbReference>
<feature type="signal peptide" evidence="1">
    <location>
        <begin position="1"/>
        <end position="25"/>
    </location>
</feature>
<dbReference type="Gene3D" id="3.30.110.170">
    <property type="entry name" value="Protein of unknown function (DUF541), domain 1"/>
    <property type="match status" value="1"/>
</dbReference>
<dbReference type="InterPro" id="IPR052022">
    <property type="entry name" value="26kDa_periplasmic_antigen"/>
</dbReference>
<dbReference type="PANTHER" id="PTHR34387:SF1">
    <property type="entry name" value="PERIPLASMIC IMMUNOGENIC PROTEIN"/>
    <property type="match status" value="1"/>
</dbReference>
<sequence>MRQTIAKKIVMGAIPFLLWQSSLMAQSLVESADSRTELNFITTISEEVDADTVKLTFSKKLTGKNQKSLTEELNKSINAVIEKGKQNPALTVRTGDYNFWSRSDKDKSIIWEMRGEVDVSSRDFEKAREFIVSTKDDMTLDGIHFSLSKEAQKSTEDVLLTKVAEAFKVKADASAKAFGFQNYTIKSIRLDTNSAQNRPLLMSAPKMMRAASFDAEAGDAVSLSGGKIDVTVSADASIVLY</sequence>
<keyword evidence="3" id="KW-1185">Reference proteome</keyword>
<dbReference type="Gene3D" id="3.30.70.2970">
    <property type="entry name" value="Protein of unknown function (DUF541), domain 2"/>
    <property type="match status" value="1"/>
</dbReference>
<comment type="caution">
    <text evidence="2">The sequence shown here is derived from an EMBL/GenBank/DDBJ whole genome shotgun (WGS) entry which is preliminary data.</text>
</comment>
<reference evidence="2 3" key="1">
    <citation type="submission" date="2020-02" db="EMBL/GenBank/DDBJ databases">
        <title>Pelistega sp. NLN82 were isolated from wild rodents of the Hainan Island.</title>
        <authorList>
            <person name="Niu N."/>
            <person name="Zhou J."/>
        </authorList>
    </citation>
    <scope>NUCLEOTIDE SEQUENCE [LARGE SCALE GENOMIC DNA]</scope>
    <source>
        <strain evidence="2 3">NLN82</strain>
    </source>
</reference>
<dbReference type="InterPro" id="IPR007497">
    <property type="entry name" value="SIMPL/DUF541"/>
</dbReference>
<dbReference type="AlphaFoldDB" id="A0A6L9Y9U3"/>
<protein>
    <submittedName>
        <fullName evidence="2">SIMPL domain-containing protein</fullName>
    </submittedName>
</protein>